<name>A0A1H0R8K6_9BACT</name>
<feature type="region of interest" description="Disordered" evidence="1">
    <location>
        <begin position="1"/>
        <end position="26"/>
    </location>
</feature>
<dbReference type="RefSeq" id="WP_092222769.1">
    <property type="nucleotide sequence ID" value="NZ_FNJI01000014.1"/>
</dbReference>
<evidence type="ECO:0000256" key="1">
    <source>
        <dbReference type="SAM" id="MobiDB-lite"/>
    </source>
</evidence>
<protein>
    <submittedName>
        <fullName evidence="2">Tetratricopeptide repeat-containing protein</fullName>
    </submittedName>
</protein>
<dbReference type="Pfam" id="PF13174">
    <property type="entry name" value="TPR_6"/>
    <property type="match status" value="1"/>
</dbReference>
<evidence type="ECO:0000313" key="3">
    <source>
        <dbReference type="Proteomes" id="UP000199073"/>
    </source>
</evidence>
<dbReference type="SMART" id="SM00028">
    <property type="entry name" value="TPR"/>
    <property type="match status" value="3"/>
</dbReference>
<organism evidence="2 3">
    <name type="scientific">Desulforhopalus singaporensis</name>
    <dbReference type="NCBI Taxonomy" id="91360"/>
    <lineage>
        <taxon>Bacteria</taxon>
        <taxon>Pseudomonadati</taxon>
        <taxon>Thermodesulfobacteriota</taxon>
        <taxon>Desulfobulbia</taxon>
        <taxon>Desulfobulbales</taxon>
        <taxon>Desulfocapsaceae</taxon>
        <taxon>Desulforhopalus</taxon>
    </lineage>
</organism>
<proteinExistence type="predicted"/>
<dbReference type="InterPro" id="IPR019734">
    <property type="entry name" value="TPR_rpt"/>
</dbReference>
<dbReference type="OrthoDB" id="5430667at2"/>
<dbReference type="Proteomes" id="UP000199073">
    <property type="component" value="Unassembled WGS sequence"/>
</dbReference>
<evidence type="ECO:0000313" key="2">
    <source>
        <dbReference type="EMBL" id="SDP25770.1"/>
    </source>
</evidence>
<accession>A0A1H0R8K6</accession>
<dbReference type="AlphaFoldDB" id="A0A1H0R8K6"/>
<dbReference type="SUPFAM" id="SSF48452">
    <property type="entry name" value="TPR-like"/>
    <property type="match status" value="1"/>
</dbReference>
<reference evidence="2 3" key="1">
    <citation type="submission" date="2016-10" db="EMBL/GenBank/DDBJ databases">
        <authorList>
            <person name="de Groot N.N."/>
        </authorList>
    </citation>
    <scope>NUCLEOTIDE SEQUENCE [LARGE SCALE GENOMIC DNA]</scope>
    <source>
        <strain evidence="2 3">DSM 12130</strain>
    </source>
</reference>
<dbReference type="InterPro" id="IPR011990">
    <property type="entry name" value="TPR-like_helical_dom_sf"/>
</dbReference>
<dbReference type="STRING" id="91360.SAMN05660330_02218"/>
<gene>
    <name evidence="2" type="ORF">SAMN05660330_02218</name>
</gene>
<dbReference type="Gene3D" id="1.25.40.10">
    <property type="entry name" value="Tetratricopeptide repeat domain"/>
    <property type="match status" value="2"/>
</dbReference>
<keyword evidence="3" id="KW-1185">Reference proteome</keyword>
<dbReference type="EMBL" id="FNJI01000014">
    <property type="protein sequence ID" value="SDP25770.1"/>
    <property type="molecule type" value="Genomic_DNA"/>
</dbReference>
<dbReference type="Pfam" id="PF13424">
    <property type="entry name" value="TPR_12"/>
    <property type="match status" value="1"/>
</dbReference>
<sequence length="198" mass="22030">MSSDIQPLNSIGPMGQAGNPEKNDDPVQAEYEEGKRYLENSNLGQAAVMLHNALVGFEEKKDENGIANASNQLGHVCLAKEDYVTALTHYQRAFAICDKANDRMSVLAVLDKVAVAQKGLKKYDDAISTCLDILDQYQDNRDPQGAVSTLEKMAQIYLEKNDKHKAADTYRTIASIHRNFRHENIAADFVKKAEELDN</sequence>